<comment type="caution">
    <text evidence="2">The sequence shown here is derived from an EMBL/GenBank/DDBJ whole genome shotgun (WGS) entry which is preliminary data.</text>
</comment>
<organism evidence="2 3">
    <name type="scientific">Pantoea eucrina</name>
    <dbReference type="NCBI Taxonomy" id="472693"/>
    <lineage>
        <taxon>Bacteria</taxon>
        <taxon>Pseudomonadati</taxon>
        <taxon>Pseudomonadota</taxon>
        <taxon>Gammaproteobacteria</taxon>
        <taxon>Enterobacterales</taxon>
        <taxon>Erwiniaceae</taxon>
        <taxon>Pantoea</taxon>
    </lineage>
</organism>
<dbReference type="EMBL" id="JAOBTT010000001">
    <property type="protein sequence ID" value="MDZ7278204.1"/>
    <property type="molecule type" value="Genomic_DNA"/>
</dbReference>
<protein>
    <recommendedName>
        <fullName evidence="4">Cytoplasmic protein</fullName>
    </recommendedName>
</protein>
<feature type="region of interest" description="Disordered" evidence="1">
    <location>
        <begin position="1"/>
        <end position="44"/>
    </location>
</feature>
<gene>
    <name evidence="2" type="ORF">N4G40_07945</name>
</gene>
<feature type="compositionally biased region" description="Acidic residues" evidence="1">
    <location>
        <begin position="24"/>
        <end position="37"/>
    </location>
</feature>
<evidence type="ECO:0008006" key="4">
    <source>
        <dbReference type="Google" id="ProtNLM"/>
    </source>
</evidence>
<sequence length="44" mass="4822">MSERPDDDVIPLPDDAQPPGSEPPLDDEDETETDYPADDPSKPL</sequence>
<dbReference type="RefSeq" id="WP_322542212.1">
    <property type="nucleotide sequence ID" value="NZ_JAOBTT010000001.1"/>
</dbReference>
<evidence type="ECO:0000256" key="1">
    <source>
        <dbReference type="SAM" id="MobiDB-lite"/>
    </source>
</evidence>
<evidence type="ECO:0000313" key="2">
    <source>
        <dbReference type="EMBL" id="MDZ7278204.1"/>
    </source>
</evidence>
<dbReference type="Proteomes" id="UP001288620">
    <property type="component" value="Unassembled WGS sequence"/>
</dbReference>
<reference evidence="3" key="1">
    <citation type="submission" date="2023-07" db="EMBL/GenBank/DDBJ databases">
        <title>Structural and functional analysis of rice phyllospheric bacteria for their antimicrobial properties and defense elicitation against blast disease.</title>
        <authorList>
            <person name="Sahu K.P."/>
            <person name="Asharani P."/>
            <person name="Kumar M."/>
            <person name="Reddy B."/>
            <person name="Kumar A."/>
        </authorList>
    </citation>
    <scope>NUCLEOTIDE SEQUENCE [LARGE SCALE GENOMIC DNA]</scope>
    <source>
        <strain evidence="3">OsEp_Plm_30P10</strain>
    </source>
</reference>
<evidence type="ECO:0000313" key="3">
    <source>
        <dbReference type="Proteomes" id="UP001288620"/>
    </source>
</evidence>
<proteinExistence type="predicted"/>
<accession>A0ABU5LE28</accession>
<keyword evidence="3" id="KW-1185">Reference proteome</keyword>
<name>A0ABU5LE28_9GAMM</name>